<name>A0A0W8FQB6_9ZZZZ</name>
<accession>A0A0W8FQB6</accession>
<dbReference type="AlphaFoldDB" id="A0A0W8FQB6"/>
<reference evidence="1" key="1">
    <citation type="journal article" date="2015" name="Proc. Natl. Acad. Sci. U.S.A.">
        <title>Networks of energetic and metabolic interactions define dynamics in microbial communities.</title>
        <authorList>
            <person name="Embree M."/>
            <person name="Liu J.K."/>
            <person name="Al-Bassam M.M."/>
            <person name="Zengler K."/>
        </authorList>
    </citation>
    <scope>NUCLEOTIDE SEQUENCE</scope>
</reference>
<protein>
    <submittedName>
        <fullName evidence="1">Uncharacterized protein</fullName>
    </submittedName>
</protein>
<proteinExistence type="predicted"/>
<comment type="caution">
    <text evidence="1">The sequence shown here is derived from an EMBL/GenBank/DDBJ whole genome shotgun (WGS) entry which is preliminary data.</text>
</comment>
<evidence type="ECO:0000313" key="1">
    <source>
        <dbReference type="EMBL" id="KUG23062.1"/>
    </source>
</evidence>
<gene>
    <name evidence="1" type="ORF">ASZ90_007139</name>
</gene>
<sequence>MIDNYTSLSSANIVGGACPVYAGSATSNRNVIICTNLNNKD</sequence>
<organism evidence="1">
    <name type="scientific">hydrocarbon metagenome</name>
    <dbReference type="NCBI Taxonomy" id="938273"/>
    <lineage>
        <taxon>unclassified sequences</taxon>
        <taxon>metagenomes</taxon>
        <taxon>ecological metagenomes</taxon>
    </lineage>
</organism>
<dbReference type="EMBL" id="LNQE01000922">
    <property type="protein sequence ID" value="KUG23062.1"/>
    <property type="molecule type" value="Genomic_DNA"/>
</dbReference>